<dbReference type="STRING" id="1120996.SAMN02746066_02707"/>
<proteinExistence type="predicted"/>
<sequence length="194" mass="22700">MHKEIEGKIIISKTLILLVIFIDIVILSIWTYICLSSDKGVILFVENFPTLLGSIVALSATIFGVTTVKSGLFNNGKGGTPYYPKKNKQKDIDKIILSFLIREDVKKIDYDIIRNKVNHLLSNKIHTENESSYWENVYLLQQNSEEFKLIWNDYNYYSEKVKKSKNDIEYISRLEKYIYYCVYFENNKNSKVVL</sequence>
<dbReference type="RefSeq" id="WP_073288560.1">
    <property type="nucleotide sequence ID" value="NZ_FRCP01000013.1"/>
</dbReference>
<keyword evidence="1" id="KW-0812">Transmembrane</keyword>
<keyword evidence="3" id="KW-1185">Reference proteome</keyword>
<name>A0A1M7KFQ9_9FIRM</name>
<feature type="transmembrane region" description="Helical" evidence="1">
    <location>
        <begin position="48"/>
        <end position="68"/>
    </location>
</feature>
<gene>
    <name evidence="2" type="ORF">SAMN02746066_02707</name>
</gene>
<reference evidence="2 3" key="1">
    <citation type="submission" date="2016-11" db="EMBL/GenBank/DDBJ databases">
        <authorList>
            <person name="Jaros S."/>
            <person name="Januszkiewicz K."/>
            <person name="Wedrychowicz H."/>
        </authorList>
    </citation>
    <scope>NUCLEOTIDE SEQUENCE [LARGE SCALE GENOMIC DNA]</scope>
    <source>
        <strain evidence="2 3">DSM 15930</strain>
    </source>
</reference>
<keyword evidence="1" id="KW-1133">Transmembrane helix</keyword>
<organism evidence="2 3">
    <name type="scientific">Anaerosporobacter mobilis DSM 15930</name>
    <dbReference type="NCBI Taxonomy" id="1120996"/>
    <lineage>
        <taxon>Bacteria</taxon>
        <taxon>Bacillati</taxon>
        <taxon>Bacillota</taxon>
        <taxon>Clostridia</taxon>
        <taxon>Lachnospirales</taxon>
        <taxon>Lachnospiraceae</taxon>
        <taxon>Anaerosporobacter</taxon>
    </lineage>
</organism>
<dbReference type="AlphaFoldDB" id="A0A1M7KFQ9"/>
<dbReference type="Proteomes" id="UP000184038">
    <property type="component" value="Unassembled WGS sequence"/>
</dbReference>
<accession>A0A1M7KFQ9</accession>
<evidence type="ECO:0000313" key="2">
    <source>
        <dbReference type="EMBL" id="SHM63668.1"/>
    </source>
</evidence>
<protein>
    <submittedName>
        <fullName evidence="2">Uncharacterized protein</fullName>
    </submittedName>
</protein>
<evidence type="ECO:0000256" key="1">
    <source>
        <dbReference type="SAM" id="Phobius"/>
    </source>
</evidence>
<dbReference type="EMBL" id="FRCP01000013">
    <property type="protein sequence ID" value="SHM63668.1"/>
    <property type="molecule type" value="Genomic_DNA"/>
</dbReference>
<evidence type="ECO:0000313" key="3">
    <source>
        <dbReference type="Proteomes" id="UP000184038"/>
    </source>
</evidence>
<feature type="transmembrane region" description="Helical" evidence="1">
    <location>
        <begin position="12"/>
        <end position="33"/>
    </location>
</feature>
<keyword evidence="1" id="KW-0472">Membrane</keyword>